<feature type="transmembrane region" description="Helical" evidence="1">
    <location>
        <begin position="45"/>
        <end position="65"/>
    </location>
</feature>
<keyword evidence="3" id="KW-1185">Reference proteome</keyword>
<dbReference type="OrthoDB" id="7696577at2759"/>
<feature type="transmembrane region" description="Helical" evidence="1">
    <location>
        <begin position="6"/>
        <end position="25"/>
    </location>
</feature>
<dbReference type="EMBL" id="CAJDYZ010009424">
    <property type="protein sequence ID" value="CAD1476502.1"/>
    <property type="molecule type" value="Genomic_DNA"/>
</dbReference>
<keyword evidence="1" id="KW-0812">Transmembrane</keyword>
<reference evidence="2" key="1">
    <citation type="submission" date="2020-07" db="EMBL/GenBank/DDBJ databases">
        <authorList>
            <person name="Nazaruddin N."/>
        </authorList>
    </citation>
    <scope>NUCLEOTIDE SEQUENCE</scope>
</reference>
<protein>
    <submittedName>
        <fullName evidence="2">Uncharacterized protein</fullName>
    </submittedName>
</protein>
<comment type="caution">
    <text evidence="2">The sequence shown here is derived from an EMBL/GenBank/DDBJ whole genome shotgun (WGS) entry which is preliminary data.</text>
</comment>
<keyword evidence="1" id="KW-0472">Membrane</keyword>
<gene>
    <name evidence="2" type="ORF">MHI_LOCUS649749</name>
</gene>
<dbReference type="Proteomes" id="UP000752696">
    <property type="component" value="Unassembled WGS sequence"/>
</dbReference>
<feature type="non-terminal residue" evidence="2">
    <location>
        <position position="127"/>
    </location>
</feature>
<accession>A0A6V7H8P9</accession>
<dbReference type="AlphaFoldDB" id="A0A6V7H8P9"/>
<evidence type="ECO:0000313" key="3">
    <source>
        <dbReference type="Proteomes" id="UP000752696"/>
    </source>
</evidence>
<name>A0A6V7H8P9_9HYME</name>
<feature type="non-terminal residue" evidence="2">
    <location>
        <position position="1"/>
    </location>
</feature>
<evidence type="ECO:0000313" key="2">
    <source>
        <dbReference type="EMBL" id="CAD1476502.1"/>
    </source>
</evidence>
<evidence type="ECO:0000256" key="1">
    <source>
        <dbReference type="SAM" id="Phobius"/>
    </source>
</evidence>
<sequence>TFSTGVVTFTTYLLGPVILDLIIPLNESRTRLIKYVTEFSHDRTVYLDIVSLNFVIVGTVGFLCITSTESLLSILAHYISGLFKITSYRLRKAITNLSKASSLSQQVELNFLNFHQAVDIHNRAILL</sequence>
<organism evidence="2 3">
    <name type="scientific">Heterotrigona itama</name>
    <dbReference type="NCBI Taxonomy" id="395501"/>
    <lineage>
        <taxon>Eukaryota</taxon>
        <taxon>Metazoa</taxon>
        <taxon>Ecdysozoa</taxon>
        <taxon>Arthropoda</taxon>
        <taxon>Hexapoda</taxon>
        <taxon>Insecta</taxon>
        <taxon>Pterygota</taxon>
        <taxon>Neoptera</taxon>
        <taxon>Endopterygota</taxon>
        <taxon>Hymenoptera</taxon>
        <taxon>Apocrita</taxon>
        <taxon>Aculeata</taxon>
        <taxon>Apoidea</taxon>
        <taxon>Anthophila</taxon>
        <taxon>Apidae</taxon>
        <taxon>Heterotrigona</taxon>
    </lineage>
</organism>
<keyword evidence="1" id="KW-1133">Transmembrane helix</keyword>
<proteinExistence type="predicted"/>